<feature type="compositionally biased region" description="Basic residues" evidence="1">
    <location>
        <begin position="187"/>
        <end position="202"/>
    </location>
</feature>
<proteinExistence type="predicted"/>
<dbReference type="EMBL" id="BDIP01002368">
    <property type="protein sequence ID" value="GIQ86187.1"/>
    <property type="molecule type" value="Genomic_DNA"/>
</dbReference>
<dbReference type="AlphaFoldDB" id="A0A9K3GKG4"/>
<dbReference type="PANTHER" id="PTHR36439:SF1">
    <property type="entry name" value="DUF1697 DOMAIN-CONTAINING PROTEIN"/>
    <property type="match status" value="1"/>
</dbReference>
<organism evidence="2 3">
    <name type="scientific">Kipferlia bialata</name>
    <dbReference type="NCBI Taxonomy" id="797122"/>
    <lineage>
        <taxon>Eukaryota</taxon>
        <taxon>Metamonada</taxon>
        <taxon>Carpediemonas-like organisms</taxon>
        <taxon>Kipferlia</taxon>
    </lineage>
</organism>
<comment type="caution">
    <text evidence="2">The sequence shown here is derived from an EMBL/GenBank/DDBJ whole genome shotgun (WGS) entry which is preliminary data.</text>
</comment>
<accession>A0A9K3GKG4</accession>
<protein>
    <recommendedName>
        <fullName evidence="4">DUF1697 domain-containing protein</fullName>
    </recommendedName>
</protein>
<dbReference type="OrthoDB" id="109291at2759"/>
<dbReference type="PANTHER" id="PTHR36439">
    <property type="entry name" value="BLL4334 PROTEIN"/>
    <property type="match status" value="1"/>
</dbReference>
<evidence type="ECO:0000256" key="1">
    <source>
        <dbReference type="SAM" id="MobiDB-lite"/>
    </source>
</evidence>
<feature type="region of interest" description="Disordered" evidence="1">
    <location>
        <begin position="177"/>
        <end position="202"/>
    </location>
</feature>
<dbReference type="Gene3D" id="3.30.70.1280">
    <property type="entry name" value="SP0830-like domains"/>
    <property type="match status" value="1"/>
</dbReference>
<evidence type="ECO:0008006" key="4">
    <source>
        <dbReference type="Google" id="ProtNLM"/>
    </source>
</evidence>
<evidence type="ECO:0000313" key="2">
    <source>
        <dbReference type="EMBL" id="GIQ86187.1"/>
    </source>
</evidence>
<name>A0A9K3GKG4_9EUKA</name>
<sequence length="202" mass="21855">MLTWVALLRGINVGGHKKILMQGLRDAITSNLGYDDVRTYIQSGNIVFRTEDSLTEADVTTSLSDMIEREYGYTVAVLVLSIRDVKSALSANLYGTDRVHLMFCRTRPTPSAIQRVEARKAPSESISVIGSVAYIHTPDGLATSNMARAIPKDMGVDVTARNTRSVSKIITLAEEVEGGVEKETKGRGKGKGKARKAKGAGK</sequence>
<evidence type="ECO:0000313" key="3">
    <source>
        <dbReference type="Proteomes" id="UP000265618"/>
    </source>
</evidence>
<dbReference type="InterPro" id="IPR012545">
    <property type="entry name" value="DUF1697"/>
</dbReference>
<gene>
    <name evidence="2" type="ORF">KIPB_007990</name>
</gene>
<dbReference type="Pfam" id="PF08002">
    <property type="entry name" value="DUF1697"/>
    <property type="match status" value="1"/>
</dbReference>
<dbReference type="PIRSF" id="PIRSF008502">
    <property type="entry name" value="UCP008502"/>
    <property type="match status" value="1"/>
</dbReference>
<reference evidence="2 3" key="1">
    <citation type="journal article" date="2018" name="PLoS ONE">
        <title>The draft genome of Kipferlia bialata reveals reductive genome evolution in fornicate parasites.</title>
        <authorList>
            <person name="Tanifuji G."/>
            <person name="Takabayashi S."/>
            <person name="Kume K."/>
            <person name="Takagi M."/>
            <person name="Nakayama T."/>
            <person name="Kamikawa R."/>
            <person name="Inagaki Y."/>
            <person name="Hashimoto T."/>
        </authorList>
    </citation>
    <scope>NUCLEOTIDE SEQUENCE [LARGE SCALE GENOMIC DNA]</scope>
    <source>
        <strain evidence="2">NY0173</strain>
    </source>
</reference>
<dbReference type="SUPFAM" id="SSF160379">
    <property type="entry name" value="SP0830-like"/>
    <property type="match status" value="1"/>
</dbReference>
<keyword evidence="3" id="KW-1185">Reference proteome</keyword>
<dbReference type="Proteomes" id="UP000265618">
    <property type="component" value="Unassembled WGS sequence"/>
</dbReference>